<protein>
    <submittedName>
        <fullName evidence="1">RusA family crossover junction endodeoxyribonuclease</fullName>
    </submittedName>
</protein>
<gene>
    <name evidence="1" type="ORF">H7B90_00820</name>
</gene>
<accession>A0A841TWE3</accession>
<name>A0A841TWE3_9BACL</name>
<proteinExistence type="predicted"/>
<dbReference type="GO" id="GO:0000287">
    <property type="term" value="F:magnesium ion binding"/>
    <property type="evidence" value="ECO:0007669"/>
    <property type="project" value="InterPro"/>
</dbReference>
<dbReference type="InterPro" id="IPR036614">
    <property type="entry name" value="RusA-like_sf"/>
</dbReference>
<dbReference type="Gene3D" id="3.30.1330.70">
    <property type="entry name" value="Holliday junction resolvase RusA"/>
    <property type="match status" value="1"/>
</dbReference>
<dbReference type="AlphaFoldDB" id="A0A841TWE3"/>
<evidence type="ECO:0000313" key="1">
    <source>
        <dbReference type="EMBL" id="MBB6689934.1"/>
    </source>
</evidence>
<dbReference type="GO" id="GO:0006281">
    <property type="term" value="P:DNA repair"/>
    <property type="evidence" value="ECO:0007669"/>
    <property type="project" value="InterPro"/>
</dbReference>
<dbReference type="GO" id="GO:0006310">
    <property type="term" value="P:DNA recombination"/>
    <property type="evidence" value="ECO:0007669"/>
    <property type="project" value="InterPro"/>
</dbReference>
<evidence type="ECO:0000313" key="2">
    <source>
        <dbReference type="Proteomes" id="UP000553776"/>
    </source>
</evidence>
<dbReference type="Proteomes" id="UP000553776">
    <property type="component" value="Unassembled WGS sequence"/>
</dbReference>
<reference evidence="1 2" key="1">
    <citation type="submission" date="2020-08" db="EMBL/GenBank/DDBJ databases">
        <title>Cohnella phylogeny.</title>
        <authorList>
            <person name="Dunlap C."/>
        </authorList>
    </citation>
    <scope>NUCLEOTIDE SEQUENCE [LARGE SCALE GENOMIC DNA]</scope>
    <source>
        <strain evidence="1 2">DSM 25239</strain>
    </source>
</reference>
<sequence>MKITVPGELPTLNEIIDLAKSHWAKYRESKTLYTELVAWSAFRRPKQDKVNVIIHWFRANKRHDKDNIMAGQKYIFDGLKEAGIIGNDGWKHIGDVAHRFDVDNNNPRVEIELYPADRYDFHYEIIDKQKVVCMD</sequence>
<keyword evidence="2" id="KW-1185">Reference proteome</keyword>
<dbReference type="SUPFAM" id="SSF103084">
    <property type="entry name" value="Holliday junction resolvase RusA"/>
    <property type="match status" value="1"/>
</dbReference>
<dbReference type="EMBL" id="JACJVR010000002">
    <property type="protein sequence ID" value="MBB6689934.1"/>
    <property type="molecule type" value="Genomic_DNA"/>
</dbReference>
<comment type="caution">
    <text evidence="1">The sequence shown here is derived from an EMBL/GenBank/DDBJ whole genome shotgun (WGS) entry which is preliminary data.</text>
</comment>
<organism evidence="1 2">
    <name type="scientific">Cohnella xylanilytica</name>
    <dbReference type="NCBI Taxonomy" id="557555"/>
    <lineage>
        <taxon>Bacteria</taxon>
        <taxon>Bacillati</taxon>
        <taxon>Bacillota</taxon>
        <taxon>Bacilli</taxon>
        <taxon>Bacillales</taxon>
        <taxon>Paenibacillaceae</taxon>
        <taxon>Cohnella</taxon>
    </lineage>
</organism>